<dbReference type="InterPro" id="IPR004203">
    <property type="entry name" value="Cyt_c_oxidase_su4_fam"/>
</dbReference>
<name>A0A448YMG4_BRENA</name>
<evidence type="ECO:0000313" key="12">
    <source>
        <dbReference type="EMBL" id="VEU22077.1"/>
    </source>
</evidence>
<comment type="similarity">
    <text evidence="3">Belongs to the cytochrome c oxidase IV family.</text>
</comment>
<keyword evidence="7 11" id="KW-1133">Transmembrane helix</keyword>
<dbReference type="OrthoDB" id="186013at2759"/>
<keyword evidence="4 11" id="KW-0812">Transmembrane</keyword>
<organism evidence="12 13">
    <name type="scientific">Brettanomyces naardenensis</name>
    <name type="common">Yeast</name>
    <dbReference type="NCBI Taxonomy" id="13370"/>
    <lineage>
        <taxon>Eukaryota</taxon>
        <taxon>Fungi</taxon>
        <taxon>Dikarya</taxon>
        <taxon>Ascomycota</taxon>
        <taxon>Saccharomycotina</taxon>
        <taxon>Pichiomycetes</taxon>
        <taxon>Pichiales</taxon>
        <taxon>Pichiaceae</taxon>
        <taxon>Brettanomyces</taxon>
    </lineage>
</organism>
<dbReference type="InterPro" id="IPR036639">
    <property type="entry name" value="Cyt_c_oxidase_su4_sf"/>
</dbReference>
<evidence type="ECO:0000256" key="7">
    <source>
        <dbReference type="ARBA" id="ARBA00022989"/>
    </source>
</evidence>
<evidence type="ECO:0000313" key="13">
    <source>
        <dbReference type="Proteomes" id="UP000290900"/>
    </source>
</evidence>
<feature type="transmembrane region" description="Helical" evidence="11">
    <location>
        <begin position="94"/>
        <end position="112"/>
    </location>
</feature>
<reference evidence="12 13" key="1">
    <citation type="submission" date="2018-12" db="EMBL/GenBank/DDBJ databases">
        <authorList>
            <person name="Tiukova I."/>
            <person name="Dainat J."/>
        </authorList>
    </citation>
    <scope>NUCLEOTIDE SEQUENCE [LARGE SCALE GENOMIC DNA]</scope>
</reference>
<evidence type="ECO:0000256" key="3">
    <source>
        <dbReference type="ARBA" id="ARBA00008135"/>
    </source>
</evidence>
<evidence type="ECO:0000256" key="6">
    <source>
        <dbReference type="ARBA" id="ARBA00022946"/>
    </source>
</evidence>
<sequence>MQALMRPTLRAVGLKQARFASASALSQASITHLEKRWEKLPEVDRDSLITSLSERQKLPWNQLSEQEKKAAYYVSFGEWGPRKPLYHEGEKRTIFYSVAIGFGVCFALYVGFRASRPSPKTMNKAWQEKSDEYLKSKHANPFHGYSQIQSK</sequence>
<evidence type="ECO:0000256" key="5">
    <source>
        <dbReference type="ARBA" id="ARBA00022792"/>
    </source>
</evidence>
<evidence type="ECO:0000256" key="4">
    <source>
        <dbReference type="ARBA" id="ARBA00022692"/>
    </source>
</evidence>
<dbReference type="CDD" id="cd00922">
    <property type="entry name" value="Cyt_c_Oxidase_IV"/>
    <property type="match status" value="1"/>
</dbReference>
<evidence type="ECO:0000256" key="9">
    <source>
        <dbReference type="ARBA" id="ARBA00023128"/>
    </source>
</evidence>
<keyword evidence="6" id="KW-0809">Transit peptide</keyword>
<dbReference type="EMBL" id="CAACVR010000017">
    <property type="protein sequence ID" value="VEU22077.1"/>
    <property type="molecule type" value="Genomic_DNA"/>
</dbReference>
<accession>A0A448YMG4</accession>
<dbReference type="Gene3D" id="1.10.442.10">
    <property type="entry name" value="Cytochrome c oxidase subunit IV"/>
    <property type="match status" value="1"/>
</dbReference>
<evidence type="ECO:0000256" key="1">
    <source>
        <dbReference type="ARBA" id="ARBA00004434"/>
    </source>
</evidence>
<evidence type="ECO:0000256" key="10">
    <source>
        <dbReference type="ARBA" id="ARBA00023136"/>
    </source>
</evidence>
<gene>
    <name evidence="12" type="ORF">BRENAR_LOCUS2809</name>
</gene>
<dbReference type="GO" id="GO:0016491">
    <property type="term" value="F:oxidoreductase activity"/>
    <property type="evidence" value="ECO:0007669"/>
    <property type="project" value="UniProtKB-KW"/>
</dbReference>
<comment type="pathway">
    <text evidence="2">Energy metabolism; oxidative phosphorylation.</text>
</comment>
<dbReference type="FunCoup" id="A0A448YMG4">
    <property type="interactions" value="139"/>
</dbReference>
<dbReference type="SUPFAM" id="SSF81406">
    <property type="entry name" value="Mitochondrial cytochrome c oxidase subunit IV"/>
    <property type="match status" value="1"/>
</dbReference>
<protein>
    <submittedName>
        <fullName evidence="12">DEKNAAC103083</fullName>
    </submittedName>
</protein>
<dbReference type="FunFam" id="1.10.442.10:FF:000002">
    <property type="entry name" value="Cytochrome c oxidase subunit V"/>
    <property type="match status" value="1"/>
</dbReference>
<evidence type="ECO:0000256" key="8">
    <source>
        <dbReference type="ARBA" id="ARBA00023002"/>
    </source>
</evidence>
<proteinExistence type="inferred from homology"/>
<keyword evidence="8" id="KW-0560">Oxidoreductase</keyword>
<keyword evidence="9" id="KW-0496">Mitochondrion</keyword>
<dbReference type="GO" id="GO:0005743">
    <property type="term" value="C:mitochondrial inner membrane"/>
    <property type="evidence" value="ECO:0007669"/>
    <property type="project" value="UniProtKB-SubCell"/>
</dbReference>
<evidence type="ECO:0000256" key="11">
    <source>
        <dbReference type="SAM" id="Phobius"/>
    </source>
</evidence>
<dbReference type="GO" id="GO:0006123">
    <property type="term" value="P:mitochondrial electron transport, cytochrome c to oxygen"/>
    <property type="evidence" value="ECO:0007669"/>
    <property type="project" value="InterPro"/>
</dbReference>
<dbReference type="PANTHER" id="PTHR10707:SF10">
    <property type="entry name" value="CYTOCHROME C OXIDASE SUBUNIT 4"/>
    <property type="match status" value="1"/>
</dbReference>
<dbReference type="InParanoid" id="A0A448YMG4"/>
<evidence type="ECO:0000256" key="2">
    <source>
        <dbReference type="ARBA" id="ARBA00004673"/>
    </source>
</evidence>
<dbReference type="Proteomes" id="UP000290900">
    <property type="component" value="Unassembled WGS sequence"/>
</dbReference>
<comment type="subcellular location">
    <subcellularLocation>
        <location evidence="1">Mitochondrion inner membrane</location>
        <topology evidence="1">Single-pass membrane protein</topology>
    </subcellularLocation>
</comment>
<dbReference type="GO" id="GO:0045277">
    <property type="term" value="C:respiratory chain complex IV"/>
    <property type="evidence" value="ECO:0007669"/>
    <property type="project" value="InterPro"/>
</dbReference>
<keyword evidence="13" id="KW-1185">Reference proteome</keyword>
<keyword evidence="5" id="KW-0999">Mitochondrion inner membrane</keyword>
<dbReference type="Pfam" id="PF02936">
    <property type="entry name" value="COX4"/>
    <property type="match status" value="1"/>
</dbReference>
<dbReference type="STRING" id="13370.A0A448YMG4"/>
<dbReference type="AlphaFoldDB" id="A0A448YMG4"/>
<dbReference type="PANTHER" id="PTHR10707">
    <property type="entry name" value="CYTOCHROME C OXIDASE SUBUNIT IV"/>
    <property type="match status" value="1"/>
</dbReference>
<keyword evidence="10 11" id="KW-0472">Membrane</keyword>